<keyword evidence="8 12" id="KW-0472">Membrane</keyword>
<keyword evidence="15" id="KW-1185">Reference proteome</keyword>
<feature type="domain" description="G-protein coupled receptors family 1 profile" evidence="13">
    <location>
        <begin position="478"/>
        <end position="587"/>
    </location>
</feature>
<keyword evidence="6 12" id="KW-1133">Transmembrane helix</keyword>
<keyword evidence="10" id="KW-0807">Transducer</keyword>
<dbReference type="GO" id="GO:0007189">
    <property type="term" value="P:adenylate cyclase-activating G protein-coupled receptor signaling pathway"/>
    <property type="evidence" value="ECO:0007669"/>
    <property type="project" value="TreeGrafter"/>
</dbReference>
<dbReference type="SUPFAM" id="SSF52058">
    <property type="entry name" value="L domain-like"/>
    <property type="match status" value="1"/>
</dbReference>
<comment type="subcellular location">
    <subcellularLocation>
        <location evidence="1">Cell membrane</location>
        <topology evidence="1">Multi-pass membrane protein</topology>
    </subcellularLocation>
</comment>
<evidence type="ECO:0000256" key="9">
    <source>
        <dbReference type="ARBA" id="ARBA00023170"/>
    </source>
</evidence>
<proteinExistence type="predicted"/>
<feature type="transmembrane region" description="Helical" evidence="12">
    <location>
        <begin position="370"/>
        <end position="390"/>
    </location>
</feature>
<sequence length="763" mass="86591">YEKVCRVERGCSCTIFISEPKCCCVGQSVSEIPGNLTDNVRRLLLYNVGISHIRENAFSRYQHLEEIVIEDSDALQSINADAFGNLYNLGKLLVQMTPRHRLAMEVIDFSHNHIEYLGDGQLRAVHANKIRLNNNNLREIGSHIFANCRFSLLELNNNLELKRLSIDTFAGISFIKLLYDSFSVPLEIILHFSDLSRTGITELPTTGLSRLEGLKLKDTEDLKKLPPILAFTSLKKVEFTYPYHCCLFKYASKEISTAGEMYTKNLEEIRNRECSAKATPKLNRLRRQSARTDRPQESRENPLDFSDLLQWFDSVNAGNITIEVYICYQLTTFNCTSSAVSDFFASIQCTPMPNALNPCEDVIGYDFLRWAIWFVWISAIVGNVGVWIVLCQMGQKKMQVHYFFMANLSTADLLTGVYLGVLAIADYKTSNEYYNYAVAWQTGIGCNIAGFISVFGSEISIMSMFLIAFDMCYNISVCLPLSIEDNFDRIYVIGSLLFNLLAFLGMAISYSFIVRMLCDPEQPKRSEDKAIILKMATLIGTEMLCWFPTLFFGLTAALGHPLISISVAKIFLVIFYPINAFTNPFLYVFLTKITHIRPCWISLLSSKTPNDSNELNRSILKNDVRRQRSLLDLRKVFKNYNVYRSLPSSTFQKETSAHAGAQSEKRPLIFNERLRVSAAPRMSDISEHVVMEKNITPNLLSHKASSFQQQQLPTERQDCVVLPKQLQNRRSSVRSTGKDSGCGSLTPPIPSYRFQCFPTESST</sequence>
<feature type="transmembrane region" description="Helical" evidence="12">
    <location>
        <begin position="570"/>
        <end position="590"/>
    </location>
</feature>
<gene>
    <name evidence="14" type="ORF">WBA_LOCUS11264</name>
</gene>
<keyword evidence="3" id="KW-0433">Leucine-rich repeat</keyword>
<dbReference type="OrthoDB" id="5981530at2759"/>
<dbReference type="InterPro" id="IPR017452">
    <property type="entry name" value="GPCR_Rhodpsn_7TM"/>
</dbReference>
<feature type="domain" description="G-protein coupled receptors family 1 profile" evidence="13">
    <location>
        <begin position="382"/>
        <end position="475"/>
    </location>
</feature>
<dbReference type="Pfam" id="PF00001">
    <property type="entry name" value="7tm_1"/>
    <property type="match status" value="1"/>
</dbReference>
<evidence type="ECO:0000313" key="14">
    <source>
        <dbReference type="EMBL" id="VDM20430.1"/>
    </source>
</evidence>
<evidence type="ECO:0000256" key="11">
    <source>
        <dbReference type="SAM" id="MobiDB-lite"/>
    </source>
</evidence>
<evidence type="ECO:0000256" key="5">
    <source>
        <dbReference type="ARBA" id="ARBA00022737"/>
    </source>
</evidence>
<dbReference type="OMA" id="FINFSCG"/>
<reference evidence="14 15" key="1">
    <citation type="submission" date="2018-11" db="EMBL/GenBank/DDBJ databases">
        <authorList>
            <consortium name="Pathogen Informatics"/>
        </authorList>
    </citation>
    <scope>NUCLEOTIDE SEQUENCE [LARGE SCALE GENOMIC DNA]</scope>
</reference>
<evidence type="ECO:0000256" key="2">
    <source>
        <dbReference type="ARBA" id="ARBA00022475"/>
    </source>
</evidence>
<dbReference type="EMBL" id="UYWW01012306">
    <property type="protein sequence ID" value="VDM20430.1"/>
    <property type="molecule type" value="Genomic_DNA"/>
</dbReference>
<dbReference type="InterPro" id="IPR032675">
    <property type="entry name" value="LRR_dom_sf"/>
</dbReference>
<dbReference type="Gene3D" id="3.80.10.10">
    <property type="entry name" value="Ribonuclease Inhibitor"/>
    <property type="match status" value="1"/>
</dbReference>
<evidence type="ECO:0000256" key="3">
    <source>
        <dbReference type="ARBA" id="ARBA00022614"/>
    </source>
</evidence>
<evidence type="ECO:0000256" key="12">
    <source>
        <dbReference type="SAM" id="Phobius"/>
    </source>
</evidence>
<feature type="transmembrane region" description="Helical" evidence="12">
    <location>
        <begin position="463"/>
        <end position="483"/>
    </location>
</feature>
<keyword evidence="4 12" id="KW-0812">Transmembrane</keyword>
<feature type="transmembrane region" description="Helical" evidence="12">
    <location>
        <begin position="402"/>
        <end position="425"/>
    </location>
</feature>
<feature type="transmembrane region" description="Helical" evidence="12">
    <location>
        <begin position="489"/>
        <end position="514"/>
    </location>
</feature>
<evidence type="ECO:0000256" key="1">
    <source>
        <dbReference type="ARBA" id="ARBA00004651"/>
    </source>
</evidence>
<keyword evidence="2" id="KW-1003">Cell membrane</keyword>
<feature type="non-terminal residue" evidence="14">
    <location>
        <position position="1"/>
    </location>
</feature>
<keyword evidence="9" id="KW-0675">Receptor</keyword>
<evidence type="ECO:0000313" key="15">
    <source>
        <dbReference type="Proteomes" id="UP000270924"/>
    </source>
</evidence>
<dbReference type="PROSITE" id="PS50262">
    <property type="entry name" value="G_PROTEIN_RECEP_F1_2"/>
    <property type="match status" value="2"/>
</dbReference>
<dbReference type="GO" id="GO:0008528">
    <property type="term" value="F:G protein-coupled peptide receptor activity"/>
    <property type="evidence" value="ECO:0007669"/>
    <property type="project" value="TreeGrafter"/>
</dbReference>
<dbReference type="InParanoid" id="A0A3P7EC75"/>
<feature type="region of interest" description="Disordered" evidence="11">
    <location>
        <begin position="727"/>
        <end position="746"/>
    </location>
</feature>
<dbReference type="Pfam" id="PF13306">
    <property type="entry name" value="LRR_5"/>
    <property type="match status" value="2"/>
</dbReference>
<dbReference type="FunCoup" id="A0A3P7EC75">
    <property type="interactions" value="42"/>
</dbReference>
<dbReference type="PANTHER" id="PTHR24372:SF74">
    <property type="entry name" value="LP13728P"/>
    <property type="match status" value="1"/>
</dbReference>
<evidence type="ECO:0000256" key="8">
    <source>
        <dbReference type="ARBA" id="ARBA00023136"/>
    </source>
</evidence>
<keyword evidence="7" id="KW-0297">G-protein coupled receptor</keyword>
<dbReference type="InterPro" id="IPR002131">
    <property type="entry name" value="Gphrmn_rcpt_fam"/>
</dbReference>
<feature type="transmembrane region" description="Helical" evidence="12">
    <location>
        <begin position="535"/>
        <end position="558"/>
    </location>
</feature>
<evidence type="ECO:0000256" key="4">
    <source>
        <dbReference type="ARBA" id="ARBA00022692"/>
    </source>
</evidence>
<feature type="transmembrane region" description="Helical" evidence="12">
    <location>
        <begin position="437"/>
        <end position="456"/>
    </location>
</feature>
<accession>A0A3P7EC75</accession>
<dbReference type="GO" id="GO:0005886">
    <property type="term" value="C:plasma membrane"/>
    <property type="evidence" value="ECO:0007669"/>
    <property type="project" value="UniProtKB-SubCell"/>
</dbReference>
<dbReference type="PANTHER" id="PTHR24372">
    <property type="entry name" value="GLYCOPROTEIN HORMONE RECEPTOR"/>
    <property type="match status" value="1"/>
</dbReference>
<keyword evidence="5" id="KW-0677">Repeat</keyword>
<protein>
    <recommendedName>
        <fullName evidence="13">G-protein coupled receptors family 1 profile domain-containing protein</fullName>
    </recommendedName>
</protein>
<dbReference type="SUPFAM" id="SSF81321">
    <property type="entry name" value="Family A G protein-coupled receptor-like"/>
    <property type="match status" value="1"/>
</dbReference>
<name>A0A3P7EC75_WUCBA</name>
<organism evidence="14 15">
    <name type="scientific">Wuchereria bancrofti</name>
    <dbReference type="NCBI Taxonomy" id="6293"/>
    <lineage>
        <taxon>Eukaryota</taxon>
        <taxon>Metazoa</taxon>
        <taxon>Ecdysozoa</taxon>
        <taxon>Nematoda</taxon>
        <taxon>Chromadorea</taxon>
        <taxon>Rhabditida</taxon>
        <taxon>Spirurina</taxon>
        <taxon>Spiruromorpha</taxon>
        <taxon>Filarioidea</taxon>
        <taxon>Onchocercidae</taxon>
        <taxon>Wuchereria</taxon>
    </lineage>
</organism>
<dbReference type="PRINTS" id="PR00237">
    <property type="entry name" value="GPCRRHODOPSN"/>
</dbReference>
<dbReference type="Gene3D" id="1.20.1070.10">
    <property type="entry name" value="Rhodopsin 7-helix transmembrane proteins"/>
    <property type="match status" value="2"/>
</dbReference>
<dbReference type="InterPro" id="IPR026906">
    <property type="entry name" value="LRR_5"/>
</dbReference>
<dbReference type="InterPro" id="IPR000276">
    <property type="entry name" value="GPCR_Rhodpsn"/>
</dbReference>
<evidence type="ECO:0000256" key="10">
    <source>
        <dbReference type="ARBA" id="ARBA00023224"/>
    </source>
</evidence>
<dbReference type="Proteomes" id="UP000270924">
    <property type="component" value="Unassembled WGS sequence"/>
</dbReference>
<evidence type="ECO:0000256" key="7">
    <source>
        <dbReference type="ARBA" id="ARBA00023040"/>
    </source>
</evidence>
<dbReference type="GO" id="GO:0016500">
    <property type="term" value="F:protein-hormone receptor activity"/>
    <property type="evidence" value="ECO:0007669"/>
    <property type="project" value="InterPro"/>
</dbReference>
<evidence type="ECO:0000256" key="6">
    <source>
        <dbReference type="ARBA" id="ARBA00022989"/>
    </source>
</evidence>
<dbReference type="GO" id="GO:0009755">
    <property type="term" value="P:hormone-mediated signaling pathway"/>
    <property type="evidence" value="ECO:0007669"/>
    <property type="project" value="TreeGrafter"/>
</dbReference>
<evidence type="ECO:0000259" key="13">
    <source>
        <dbReference type="PROSITE" id="PS50262"/>
    </source>
</evidence>
<dbReference type="AlphaFoldDB" id="A0A3P7EC75"/>
<dbReference type="PRINTS" id="PR00373">
    <property type="entry name" value="GLYCHORMONER"/>
</dbReference>